<feature type="transmembrane region" description="Helical" evidence="1">
    <location>
        <begin position="6"/>
        <end position="25"/>
    </location>
</feature>
<comment type="caution">
    <text evidence="2">The sequence shown here is derived from an EMBL/GenBank/DDBJ whole genome shotgun (WGS) entry which is preliminary data.</text>
</comment>
<gene>
    <name evidence="2" type="ORF">JOC73_001082</name>
</gene>
<evidence type="ECO:0000256" key="1">
    <source>
        <dbReference type="SAM" id="Phobius"/>
    </source>
</evidence>
<dbReference type="RefSeq" id="WP_204400924.1">
    <property type="nucleotide sequence ID" value="NZ_JAFBEE010000005.1"/>
</dbReference>
<dbReference type="Proteomes" id="UP001314796">
    <property type="component" value="Unassembled WGS sequence"/>
</dbReference>
<feature type="transmembrane region" description="Helical" evidence="1">
    <location>
        <begin position="115"/>
        <end position="131"/>
    </location>
</feature>
<feature type="transmembrane region" description="Helical" evidence="1">
    <location>
        <begin position="37"/>
        <end position="59"/>
    </location>
</feature>
<evidence type="ECO:0000313" key="2">
    <source>
        <dbReference type="EMBL" id="MBM7614570.1"/>
    </source>
</evidence>
<dbReference type="InterPro" id="IPR025918">
    <property type="entry name" value="YIEGIA"/>
</dbReference>
<proteinExistence type="predicted"/>
<keyword evidence="3" id="KW-1185">Reference proteome</keyword>
<protein>
    <recommendedName>
        <fullName evidence="4">YIEGIA protein</fullName>
    </recommendedName>
</protein>
<evidence type="ECO:0008006" key="4">
    <source>
        <dbReference type="Google" id="ProtNLM"/>
    </source>
</evidence>
<name>A0ABS2NNQ1_9FIRM</name>
<keyword evidence="1" id="KW-0812">Transmembrane</keyword>
<organism evidence="2 3">
    <name type="scientific">Alkaliphilus hydrothermalis</name>
    <dbReference type="NCBI Taxonomy" id="1482730"/>
    <lineage>
        <taxon>Bacteria</taxon>
        <taxon>Bacillati</taxon>
        <taxon>Bacillota</taxon>
        <taxon>Clostridia</taxon>
        <taxon>Peptostreptococcales</taxon>
        <taxon>Natronincolaceae</taxon>
        <taxon>Alkaliphilus</taxon>
    </lineage>
</organism>
<keyword evidence="1" id="KW-0472">Membrane</keyword>
<dbReference type="EMBL" id="JAFBEE010000005">
    <property type="protein sequence ID" value="MBM7614570.1"/>
    <property type="molecule type" value="Genomic_DNA"/>
</dbReference>
<sequence length="308" mass="34097">MNDYFVLIVTALVMGTTARMLMMRVDYRQYPTYPQSYLGHFTLGVIAAGLGAVAIPAIAEKEYVAITFLALAAQQFRDVRNMERQSLDNIEVTELVPRGTAYIEDIAKAFEARNYLALLASLATGIGYFIGETFKVPIILRILIGVVFGVITIVFLTNMLKGYFVGDIAEVRPAEIKFDGPLLTVAGVVIMNIGLKESQKIYLEQGLAVEIVPNHEEAMVILSNIGQRQAIQHHSSIQLGIRKDVDEPDFTPIARRNPKNGNIVMAIVTMEPNEKYLLDVVKRTPVLESAKRKALDVAITTKAERVGK</sequence>
<keyword evidence="1" id="KW-1133">Transmembrane helix</keyword>
<dbReference type="Pfam" id="PF14045">
    <property type="entry name" value="YIEGIA"/>
    <property type="match status" value="1"/>
</dbReference>
<reference evidence="2 3" key="1">
    <citation type="submission" date="2021-01" db="EMBL/GenBank/DDBJ databases">
        <title>Genomic Encyclopedia of Type Strains, Phase IV (KMG-IV): sequencing the most valuable type-strain genomes for metagenomic binning, comparative biology and taxonomic classification.</title>
        <authorList>
            <person name="Goeker M."/>
        </authorList>
    </citation>
    <scope>NUCLEOTIDE SEQUENCE [LARGE SCALE GENOMIC DNA]</scope>
    <source>
        <strain evidence="2 3">DSM 25890</strain>
    </source>
</reference>
<feature type="transmembrane region" description="Helical" evidence="1">
    <location>
        <begin position="138"/>
        <end position="156"/>
    </location>
</feature>
<evidence type="ECO:0000313" key="3">
    <source>
        <dbReference type="Proteomes" id="UP001314796"/>
    </source>
</evidence>
<accession>A0ABS2NNQ1</accession>